<dbReference type="InterPro" id="IPR052049">
    <property type="entry name" value="Electron_transfer_protein"/>
</dbReference>
<dbReference type="InterPro" id="IPR005614">
    <property type="entry name" value="NrfD-like"/>
</dbReference>
<evidence type="ECO:0000313" key="9">
    <source>
        <dbReference type="Proteomes" id="UP000250222"/>
    </source>
</evidence>
<evidence type="ECO:0000313" key="8">
    <source>
        <dbReference type="EMBL" id="SSA42433.1"/>
    </source>
</evidence>
<evidence type="ECO:0000256" key="5">
    <source>
        <dbReference type="ARBA" id="ARBA00022989"/>
    </source>
</evidence>
<dbReference type="OrthoDB" id="112837at2"/>
<evidence type="ECO:0000256" key="3">
    <source>
        <dbReference type="ARBA" id="ARBA00022475"/>
    </source>
</evidence>
<evidence type="ECO:0000256" key="1">
    <source>
        <dbReference type="ARBA" id="ARBA00004651"/>
    </source>
</evidence>
<dbReference type="GO" id="GO:0005886">
    <property type="term" value="C:plasma membrane"/>
    <property type="evidence" value="ECO:0007669"/>
    <property type="project" value="UniProtKB-SubCell"/>
</dbReference>
<dbReference type="PANTHER" id="PTHR34856">
    <property type="entry name" value="PROTEIN NRFD"/>
    <property type="match status" value="1"/>
</dbReference>
<comment type="similarity">
    <text evidence="2">Belongs to the NrfD family.</text>
</comment>
<name>A0A2Y9C650_9MICO</name>
<keyword evidence="5" id="KW-1133">Transmembrane helix</keyword>
<evidence type="ECO:0000256" key="2">
    <source>
        <dbReference type="ARBA" id="ARBA00008929"/>
    </source>
</evidence>
<keyword evidence="9" id="KW-1185">Reference proteome</keyword>
<accession>A0A2Y9C650</accession>
<dbReference type="Proteomes" id="UP000250222">
    <property type="component" value="Unassembled WGS sequence"/>
</dbReference>
<sequence length="339" mass="35472">MTTTHVGGRRPRTRRDRSDEQPVPEAEFTSYYGRQVVKPAPWDVRIPLYMFAGGVAAGSSLLAAGAQLTGRPALRQAGRLTAAGALAVSLGALVSDLGRPERFLNMLRTVKLTSPMSVGTWLLSLYGAPAGIVALDEMVRLTPLDSRAVQLLRTVSGPTGVLAALTAPPVAAYTAVLLSDTSTPTWKAAYRELPFVFCASAAAASGGMAMVTTPAAQAGPARRLAAAGAVVELVAERVMERSMGIMAEPLHTGAGGRYMRAAKALTAAGALGALLGGRRRWVGVLGGVALAAGSFCTRMGVFEAGQASARDPKYTVVPQRERVDRGEEVRFTPRGEGQR</sequence>
<organism evidence="8 9">
    <name type="scientific">Georgenia satyanarayanai</name>
    <dbReference type="NCBI Taxonomy" id="860221"/>
    <lineage>
        <taxon>Bacteria</taxon>
        <taxon>Bacillati</taxon>
        <taxon>Actinomycetota</taxon>
        <taxon>Actinomycetes</taxon>
        <taxon>Micrococcales</taxon>
        <taxon>Bogoriellaceae</taxon>
        <taxon>Georgenia</taxon>
    </lineage>
</organism>
<gene>
    <name evidence="8" type="ORF">SAMN05216184_106101</name>
</gene>
<dbReference type="Gene3D" id="1.20.1630.10">
    <property type="entry name" value="Formate dehydrogenase/DMSO reductase domain"/>
    <property type="match status" value="1"/>
</dbReference>
<keyword evidence="4" id="KW-0812">Transmembrane</keyword>
<dbReference type="RefSeq" id="WP_110852484.1">
    <property type="nucleotide sequence ID" value="NZ_QKLZ01000006.1"/>
</dbReference>
<feature type="compositionally biased region" description="Basic and acidic residues" evidence="7">
    <location>
        <begin position="319"/>
        <end position="339"/>
    </location>
</feature>
<feature type="region of interest" description="Disordered" evidence="7">
    <location>
        <begin position="318"/>
        <end position="339"/>
    </location>
</feature>
<dbReference type="EMBL" id="UETB01000006">
    <property type="protein sequence ID" value="SSA42433.1"/>
    <property type="molecule type" value="Genomic_DNA"/>
</dbReference>
<keyword evidence="6" id="KW-0472">Membrane</keyword>
<evidence type="ECO:0000256" key="7">
    <source>
        <dbReference type="SAM" id="MobiDB-lite"/>
    </source>
</evidence>
<comment type="subcellular location">
    <subcellularLocation>
        <location evidence="1">Cell membrane</location>
        <topology evidence="1">Multi-pass membrane protein</topology>
    </subcellularLocation>
</comment>
<protein>
    <submittedName>
        <fullName evidence="8">Formate-dependent nitrite reductase, membrane component NrfD</fullName>
    </submittedName>
</protein>
<feature type="region of interest" description="Disordered" evidence="7">
    <location>
        <begin position="1"/>
        <end position="24"/>
    </location>
</feature>
<keyword evidence="3" id="KW-1003">Cell membrane</keyword>
<dbReference type="PANTHER" id="PTHR34856:SF2">
    <property type="entry name" value="PROTEIN NRFD"/>
    <property type="match status" value="1"/>
</dbReference>
<evidence type="ECO:0000256" key="4">
    <source>
        <dbReference type="ARBA" id="ARBA00022692"/>
    </source>
</evidence>
<proteinExistence type="inferred from homology"/>
<reference evidence="8 9" key="1">
    <citation type="submission" date="2016-10" db="EMBL/GenBank/DDBJ databases">
        <authorList>
            <person name="Cai Z."/>
        </authorList>
    </citation>
    <scope>NUCLEOTIDE SEQUENCE [LARGE SCALE GENOMIC DNA]</scope>
    <source>
        <strain evidence="8 9">CGMCC 1.10826</strain>
    </source>
</reference>
<dbReference type="Pfam" id="PF03916">
    <property type="entry name" value="NrfD"/>
    <property type="match status" value="1"/>
</dbReference>
<dbReference type="AlphaFoldDB" id="A0A2Y9C650"/>
<evidence type="ECO:0000256" key="6">
    <source>
        <dbReference type="ARBA" id="ARBA00023136"/>
    </source>
</evidence>